<gene>
    <name evidence="1" type="ORF">SAMN04488026_11098</name>
</gene>
<dbReference type="Proteomes" id="UP000199382">
    <property type="component" value="Unassembled WGS sequence"/>
</dbReference>
<protein>
    <submittedName>
        <fullName evidence="1">Uncharacterized protein</fullName>
    </submittedName>
</protein>
<dbReference type="EMBL" id="FNEK01000109">
    <property type="protein sequence ID" value="SDL72524.1"/>
    <property type="molecule type" value="Genomic_DNA"/>
</dbReference>
<name>A0A1G9MEG9_9RHOB</name>
<sequence length="212" mass="23557">MTGAEPEVSISTSALKLAEALSRAKAAETEMAGRSQALSAVLEHLSASYPSLEADGSFDLLRRLRDDLLNPQLREFLRLPETKGQPPKPIGEVVVRCAALAAVDVLSPRRDMSKAEARRVVSRALRRSGKAEAVRSIQRWETEWYSRQPRPYEVPKEVAQATAQYLREMFHSLFSDAVTAENDAEAAISLCLRRLVESHTNGPDRDGFSPRR</sequence>
<evidence type="ECO:0000313" key="1">
    <source>
        <dbReference type="EMBL" id="SDL72524.1"/>
    </source>
</evidence>
<dbReference type="AlphaFoldDB" id="A0A1G9MEG9"/>
<proteinExistence type="predicted"/>
<organism evidence="1 2">
    <name type="scientific">Aliiruegeria lutimaris</name>
    <dbReference type="NCBI Taxonomy" id="571298"/>
    <lineage>
        <taxon>Bacteria</taxon>
        <taxon>Pseudomonadati</taxon>
        <taxon>Pseudomonadota</taxon>
        <taxon>Alphaproteobacteria</taxon>
        <taxon>Rhodobacterales</taxon>
        <taxon>Roseobacteraceae</taxon>
        <taxon>Aliiruegeria</taxon>
    </lineage>
</organism>
<dbReference type="RefSeq" id="WP_093164354.1">
    <property type="nucleotide sequence ID" value="NZ_FNEK01000109.1"/>
</dbReference>
<keyword evidence="2" id="KW-1185">Reference proteome</keyword>
<evidence type="ECO:0000313" key="2">
    <source>
        <dbReference type="Proteomes" id="UP000199382"/>
    </source>
</evidence>
<reference evidence="1 2" key="1">
    <citation type="submission" date="2016-10" db="EMBL/GenBank/DDBJ databases">
        <authorList>
            <person name="de Groot N.N."/>
        </authorList>
    </citation>
    <scope>NUCLEOTIDE SEQUENCE [LARGE SCALE GENOMIC DNA]</scope>
    <source>
        <strain evidence="1 2">DSM 25294</strain>
    </source>
</reference>
<accession>A0A1G9MEG9</accession>
<dbReference type="STRING" id="571298.SAMN04488026_11098"/>